<dbReference type="RefSeq" id="WP_335961768.1">
    <property type="nucleotide sequence ID" value="NZ_JAXBLX010000020.1"/>
</dbReference>
<sequence>MMNKDEILKKINNVKKKNKGHERFVQPRPPEEFGDAVELSFNKEEHTFHAIVFDPDTDEVFSKKDLSNVDETYAFITKVLEPKLEEQNKQKDYIDLDLGEPER</sequence>
<protein>
    <submittedName>
        <fullName evidence="1">Uncharacterized protein</fullName>
    </submittedName>
</protein>
<comment type="caution">
    <text evidence="1">The sequence shown here is derived from an EMBL/GenBank/DDBJ whole genome shotgun (WGS) entry which is preliminary data.</text>
</comment>
<dbReference type="Proteomes" id="UP001589838">
    <property type="component" value="Unassembled WGS sequence"/>
</dbReference>
<organism evidence="1 2">
    <name type="scientific">Halalkalibacter kiskunsagensis</name>
    <dbReference type="NCBI Taxonomy" id="1548599"/>
    <lineage>
        <taxon>Bacteria</taxon>
        <taxon>Bacillati</taxon>
        <taxon>Bacillota</taxon>
        <taxon>Bacilli</taxon>
        <taxon>Bacillales</taxon>
        <taxon>Bacillaceae</taxon>
        <taxon>Halalkalibacter</taxon>
    </lineage>
</organism>
<dbReference type="EMBL" id="JBHLUX010000037">
    <property type="protein sequence ID" value="MFC0471866.1"/>
    <property type="molecule type" value="Genomic_DNA"/>
</dbReference>
<gene>
    <name evidence="1" type="ORF">ACFFHM_15515</name>
</gene>
<keyword evidence="2" id="KW-1185">Reference proteome</keyword>
<reference evidence="1 2" key="1">
    <citation type="submission" date="2024-09" db="EMBL/GenBank/DDBJ databases">
        <authorList>
            <person name="Sun Q."/>
            <person name="Mori K."/>
        </authorList>
    </citation>
    <scope>NUCLEOTIDE SEQUENCE [LARGE SCALE GENOMIC DNA]</scope>
    <source>
        <strain evidence="1 2">NCAIM B.02610</strain>
    </source>
</reference>
<proteinExistence type="predicted"/>
<evidence type="ECO:0000313" key="2">
    <source>
        <dbReference type="Proteomes" id="UP001589838"/>
    </source>
</evidence>
<name>A0ABV6KEV9_9BACI</name>
<evidence type="ECO:0000313" key="1">
    <source>
        <dbReference type="EMBL" id="MFC0471866.1"/>
    </source>
</evidence>
<accession>A0ABV6KEV9</accession>